<dbReference type="PANTHER" id="PTHR12963">
    <property type="entry name" value="THYROID RECEPTOR INTERACTING PROTEIN RELATED"/>
    <property type="match status" value="1"/>
</dbReference>
<accession>L1JVE0</accession>
<reference evidence="4 6" key="1">
    <citation type="journal article" date="2012" name="Nature">
        <title>Algal genomes reveal evolutionary mosaicism and the fate of nucleomorphs.</title>
        <authorList>
            <consortium name="DOE Joint Genome Institute"/>
            <person name="Curtis B.A."/>
            <person name="Tanifuji G."/>
            <person name="Burki F."/>
            <person name="Gruber A."/>
            <person name="Irimia M."/>
            <person name="Maruyama S."/>
            <person name="Arias M.C."/>
            <person name="Ball S.G."/>
            <person name="Gile G.H."/>
            <person name="Hirakawa Y."/>
            <person name="Hopkins J.F."/>
            <person name="Kuo A."/>
            <person name="Rensing S.A."/>
            <person name="Schmutz J."/>
            <person name="Symeonidi A."/>
            <person name="Elias M."/>
            <person name="Eveleigh R.J."/>
            <person name="Herman E.K."/>
            <person name="Klute M.J."/>
            <person name="Nakayama T."/>
            <person name="Obornik M."/>
            <person name="Reyes-Prieto A."/>
            <person name="Armbrust E.V."/>
            <person name="Aves S.J."/>
            <person name="Beiko R.G."/>
            <person name="Coutinho P."/>
            <person name="Dacks J.B."/>
            <person name="Durnford D.G."/>
            <person name="Fast N.M."/>
            <person name="Green B.R."/>
            <person name="Grisdale C.J."/>
            <person name="Hempel F."/>
            <person name="Henrissat B."/>
            <person name="Hoppner M.P."/>
            <person name="Ishida K."/>
            <person name="Kim E."/>
            <person name="Koreny L."/>
            <person name="Kroth P.G."/>
            <person name="Liu Y."/>
            <person name="Malik S.B."/>
            <person name="Maier U.G."/>
            <person name="McRose D."/>
            <person name="Mock T."/>
            <person name="Neilson J.A."/>
            <person name="Onodera N.T."/>
            <person name="Poole A.M."/>
            <person name="Pritham E.J."/>
            <person name="Richards T.A."/>
            <person name="Rocap G."/>
            <person name="Roy S.W."/>
            <person name="Sarai C."/>
            <person name="Schaack S."/>
            <person name="Shirato S."/>
            <person name="Slamovits C.H."/>
            <person name="Spencer D.F."/>
            <person name="Suzuki S."/>
            <person name="Worden A.Z."/>
            <person name="Zauner S."/>
            <person name="Barry K."/>
            <person name="Bell C."/>
            <person name="Bharti A.K."/>
            <person name="Crow J.A."/>
            <person name="Grimwood J."/>
            <person name="Kramer R."/>
            <person name="Lindquist E."/>
            <person name="Lucas S."/>
            <person name="Salamov A."/>
            <person name="McFadden G.I."/>
            <person name="Lane C.E."/>
            <person name="Keeling P.J."/>
            <person name="Gray M.W."/>
            <person name="Grigoriev I.V."/>
            <person name="Archibald J.M."/>
        </authorList>
    </citation>
    <scope>NUCLEOTIDE SEQUENCE</scope>
    <source>
        <strain evidence="4 6">CCMP2712</strain>
    </source>
</reference>
<keyword evidence="6" id="KW-1185">Reference proteome</keyword>
<protein>
    <submittedName>
        <fullName evidence="4 5">Uncharacterized protein</fullName>
    </submittedName>
</protein>
<dbReference type="STRING" id="905079.L1JVE0"/>
<dbReference type="InterPro" id="IPR007374">
    <property type="entry name" value="ASCH_domain"/>
</dbReference>
<dbReference type="Pfam" id="PF04266">
    <property type="entry name" value="ASCH"/>
    <property type="match status" value="1"/>
</dbReference>
<dbReference type="CDD" id="cd06554">
    <property type="entry name" value="ASCH_ASC-1_like"/>
    <property type="match status" value="1"/>
</dbReference>
<dbReference type="OrthoDB" id="338816at2759"/>
<evidence type="ECO:0000313" key="4">
    <source>
        <dbReference type="EMBL" id="EKX52175.1"/>
    </source>
</evidence>
<dbReference type="GeneID" id="17309034"/>
<dbReference type="eggNOG" id="KOG2845">
    <property type="taxonomic scope" value="Eukaryota"/>
</dbReference>
<dbReference type="EMBL" id="JH992973">
    <property type="protein sequence ID" value="EKX52175.1"/>
    <property type="molecule type" value="Genomic_DNA"/>
</dbReference>
<dbReference type="Proteomes" id="UP000011087">
    <property type="component" value="Unassembled WGS sequence"/>
</dbReference>
<proteinExistence type="predicted"/>
<feature type="region of interest" description="Disordered" evidence="1">
    <location>
        <begin position="163"/>
        <end position="200"/>
    </location>
</feature>
<dbReference type="HOGENOM" id="CLU_388053_0_0_1"/>
<feature type="compositionally biased region" description="Polar residues" evidence="1">
    <location>
        <begin position="174"/>
        <end position="192"/>
    </location>
</feature>
<sequence length="712" mass="79026">MEEWARRRMEEMGGPEAAEVCDFILSLEDENILRETVHAIFHSAKDADLFLSELAKKRSESKAGPAASAEERNTQRDAGDDQKQRASSGRTTRNDGSDWFAKAGQKAADEESARARLQRNLNRSCSPEPKTEEASKNPVELESTNMKAYQKGEDENEFAGLAVEKKSKKKNKNAVGNGQAFSESSSSGNKDSAPSKPKLSRAARAEMLSSISGEAFLVPGRHPCKWVGNGDEYKLVGNCMDCGKILSNQEGKGPCLVCGSEQVYIADGDCMLDGTPVNQTLLAKRRRGAGNENEIDELDLQLRERNEGEAEAFLSALDLRDRLIDFEQNRAARTTVIDDQADFFDSSSHWLTKDQRESAMRAEKAFMDRLNKGRNSDPVMFSIDFAGRKIVEGDIQHEAMDADVTSGPARIDSESQGVQAASTPLASLSHAGAAPKGPKIDLMGPTLQQDMYLGAQYSRPQGPVSLKNDNLYGRSREIYELLTEIFKPSSKDKMKVEESSSRSGNILQHERDDPAALMSMDVPESIREMENYCDDPNQSDDTRSEYEEASNYTGLGDIVTDHSDDQGVCLSMHQPWASLVVHGIKKVEGRGWSTSHRGRLWIAATKRRPLQSEVDAVLQQYEELRQLQGFREPEMLLPEHYPTSVLLGCVDVVDCVSRESFPPDADEEKTECAYGFILDKPCRLSITPKILGQPKIWPLETQVLARAQKQLR</sequence>
<dbReference type="InterPro" id="IPR039128">
    <property type="entry name" value="TRIP4-like"/>
</dbReference>
<dbReference type="KEGG" id="gtt:GUITHDRAFT_133897"/>
<dbReference type="InterPro" id="IPR015947">
    <property type="entry name" value="PUA-like_sf"/>
</dbReference>
<dbReference type="Gene3D" id="2.30.130.30">
    <property type="entry name" value="Hypothetical protein"/>
    <property type="match status" value="1"/>
</dbReference>
<name>L1JVE0_GUITC</name>
<feature type="domain" description="Activating signal cointegrator 1 third" evidence="3">
    <location>
        <begin position="339"/>
        <end position="392"/>
    </location>
</feature>
<evidence type="ECO:0000259" key="3">
    <source>
        <dbReference type="Pfam" id="PF23134"/>
    </source>
</evidence>
<gene>
    <name evidence="4" type="ORF">GUITHDRAFT_133897</name>
</gene>
<dbReference type="AlphaFoldDB" id="L1JVE0"/>
<dbReference type="InterPro" id="IPR056993">
    <property type="entry name" value="TRIP4_3rd_dom"/>
</dbReference>
<dbReference type="OMA" id="CGDPVHT"/>
<evidence type="ECO:0000259" key="2">
    <source>
        <dbReference type="Pfam" id="PF04266"/>
    </source>
</evidence>
<dbReference type="FunFam" id="2.30.130.30:FF:000006">
    <property type="entry name" value="Putative_zinc_finger_motif_-_C2HC5-type /ASCH_domain_containing_protein_-_putative"/>
    <property type="match status" value="1"/>
</dbReference>
<feature type="compositionally biased region" description="Basic and acidic residues" evidence="1">
    <location>
        <begin position="69"/>
        <end position="84"/>
    </location>
</feature>
<dbReference type="SUPFAM" id="SSF88697">
    <property type="entry name" value="PUA domain-like"/>
    <property type="match status" value="1"/>
</dbReference>
<feature type="region of interest" description="Disordered" evidence="1">
    <location>
        <begin position="57"/>
        <end position="142"/>
    </location>
</feature>
<reference evidence="5" key="3">
    <citation type="submission" date="2015-06" db="UniProtKB">
        <authorList>
            <consortium name="EnsemblProtists"/>
        </authorList>
    </citation>
    <scope>IDENTIFICATION</scope>
</reference>
<reference evidence="6" key="2">
    <citation type="submission" date="2012-11" db="EMBL/GenBank/DDBJ databases">
        <authorList>
            <person name="Kuo A."/>
            <person name="Curtis B.A."/>
            <person name="Tanifuji G."/>
            <person name="Burki F."/>
            <person name="Gruber A."/>
            <person name="Irimia M."/>
            <person name="Maruyama S."/>
            <person name="Arias M.C."/>
            <person name="Ball S.G."/>
            <person name="Gile G.H."/>
            <person name="Hirakawa Y."/>
            <person name="Hopkins J.F."/>
            <person name="Rensing S.A."/>
            <person name="Schmutz J."/>
            <person name="Symeonidi A."/>
            <person name="Elias M."/>
            <person name="Eveleigh R.J."/>
            <person name="Herman E.K."/>
            <person name="Klute M.J."/>
            <person name="Nakayama T."/>
            <person name="Obornik M."/>
            <person name="Reyes-Prieto A."/>
            <person name="Armbrust E.V."/>
            <person name="Aves S.J."/>
            <person name="Beiko R.G."/>
            <person name="Coutinho P."/>
            <person name="Dacks J.B."/>
            <person name="Durnford D.G."/>
            <person name="Fast N.M."/>
            <person name="Green B.R."/>
            <person name="Grisdale C."/>
            <person name="Hempe F."/>
            <person name="Henrissat B."/>
            <person name="Hoppner M.P."/>
            <person name="Ishida K.-I."/>
            <person name="Kim E."/>
            <person name="Koreny L."/>
            <person name="Kroth P.G."/>
            <person name="Liu Y."/>
            <person name="Malik S.-B."/>
            <person name="Maier U.G."/>
            <person name="McRose D."/>
            <person name="Mock T."/>
            <person name="Neilson J.A."/>
            <person name="Onodera N.T."/>
            <person name="Poole A.M."/>
            <person name="Pritham E.J."/>
            <person name="Richards T.A."/>
            <person name="Rocap G."/>
            <person name="Roy S.W."/>
            <person name="Sarai C."/>
            <person name="Schaack S."/>
            <person name="Shirato S."/>
            <person name="Slamovits C.H."/>
            <person name="Spencer D.F."/>
            <person name="Suzuki S."/>
            <person name="Worden A.Z."/>
            <person name="Zauner S."/>
            <person name="Barry K."/>
            <person name="Bell C."/>
            <person name="Bharti A.K."/>
            <person name="Crow J.A."/>
            <person name="Grimwood J."/>
            <person name="Kramer R."/>
            <person name="Lindquist E."/>
            <person name="Lucas S."/>
            <person name="Salamov A."/>
            <person name="McFadden G.I."/>
            <person name="Lane C.E."/>
            <person name="Keeling P.J."/>
            <person name="Gray M.W."/>
            <person name="Grigoriev I.V."/>
            <person name="Archibald J.M."/>
        </authorList>
    </citation>
    <scope>NUCLEOTIDE SEQUENCE</scope>
    <source>
        <strain evidence="6">CCMP2712</strain>
    </source>
</reference>
<dbReference type="PaxDb" id="55529-EKX52175"/>
<evidence type="ECO:0000313" key="6">
    <source>
        <dbReference type="Proteomes" id="UP000011087"/>
    </source>
</evidence>
<organism evidence="4">
    <name type="scientific">Guillardia theta (strain CCMP2712)</name>
    <name type="common">Cryptophyte</name>
    <dbReference type="NCBI Taxonomy" id="905079"/>
    <lineage>
        <taxon>Eukaryota</taxon>
        <taxon>Cryptophyceae</taxon>
        <taxon>Pyrenomonadales</taxon>
        <taxon>Geminigeraceae</taxon>
        <taxon>Guillardia</taxon>
    </lineage>
</organism>
<evidence type="ECO:0000313" key="5">
    <source>
        <dbReference type="EnsemblProtists" id="EKX52175"/>
    </source>
</evidence>
<dbReference type="Pfam" id="PF23134">
    <property type="entry name" value="TRIP4_3rd"/>
    <property type="match status" value="1"/>
</dbReference>
<dbReference type="RefSeq" id="XP_005839155.1">
    <property type="nucleotide sequence ID" value="XM_005839098.1"/>
</dbReference>
<dbReference type="EnsemblProtists" id="EKX52175">
    <property type="protein sequence ID" value="EKX52175"/>
    <property type="gene ID" value="GUITHDRAFT_133897"/>
</dbReference>
<feature type="domain" description="ASCH" evidence="2">
    <location>
        <begin position="570"/>
        <end position="658"/>
    </location>
</feature>
<dbReference type="PANTHER" id="PTHR12963:SF4">
    <property type="entry name" value="ACTIVATING SIGNAL COINTEGRATOR 1"/>
    <property type="match status" value="1"/>
</dbReference>
<evidence type="ECO:0000256" key="1">
    <source>
        <dbReference type="SAM" id="MobiDB-lite"/>
    </source>
</evidence>